<evidence type="ECO:0000256" key="2">
    <source>
        <dbReference type="ARBA" id="ARBA00012251"/>
    </source>
</evidence>
<keyword evidence="7" id="KW-0833">Ubl conjugation pathway</keyword>
<evidence type="ECO:0000256" key="7">
    <source>
        <dbReference type="ARBA" id="ARBA00022786"/>
    </source>
</evidence>
<keyword evidence="6 9" id="KW-0863">Zinc-finger</keyword>
<dbReference type="Proteomes" id="UP000253472">
    <property type="component" value="Unassembled WGS sequence"/>
</dbReference>
<comment type="catalytic activity">
    <reaction evidence="1">
        <text>[E2 ubiquitin-conjugating enzyme]-S-ubiquitinyl-L-cysteine + [acceptor protein]-L-lysine = [E2 ubiquitin-conjugating enzyme]-L-cysteine + [acceptor protein]-N(6)-ubiquitinyl-L-lysine.</text>
        <dbReference type="EC" id="2.3.2.31"/>
    </reaction>
</comment>
<proteinExistence type="predicted"/>
<dbReference type="InterPro" id="IPR044066">
    <property type="entry name" value="TRIAD_supradom"/>
</dbReference>
<dbReference type="EC" id="2.3.2.31" evidence="2"/>
<dbReference type="GO" id="GO:0061630">
    <property type="term" value="F:ubiquitin protein ligase activity"/>
    <property type="evidence" value="ECO:0007669"/>
    <property type="project" value="UniProtKB-EC"/>
</dbReference>
<organism evidence="13 14">
    <name type="scientific">Candida viswanathii</name>
    <dbReference type="NCBI Taxonomy" id="5486"/>
    <lineage>
        <taxon>Eukaryota</taxon>
        <taxon>Fungi</taxon>
        <taxon>Dikarya</taxon>
        <taxon>Ascomycota</taxon>
        <taxon>Saccharomycotina</taxon>
        <taxon>Pichiomycetes</taxon>
        <taxon>Debaryomycetaceae</taxon>
        <taxon>Candida/Lodderomyces clade</taxon>
        <taxon>Candida</taxon>
    </lineage>
</organism>
<feature type="domain" description="RING-type" evidence="10">
    <location>
        <begin position="183"/>
        <end position="229"/>
    </location>
</feature>
<dbReference type="Pfam" id="PF01485">
    <property type="entry name" value="IBR"/>
    <property type="match status" value="2"/>
</dbReference>
<dbReference type="PANTHER" id="PTHR11685">
    <property type="entry name" value="RBR FAMILY RING FINGER AND IBR DOMAIN-CONTAINING"/>
    <property type="match status" value="1"/>
</dbReference>
<reference evidence="13 14" key="1">
    <citation type="submission" date="2018-06" db="EMBL/GenBank/DDBJ databases">
        <title>Whole genome sequencing of Candida tropicalis (genome annotated by CSBL at Korea University).</title>
        <authorList>
            <person name="Ahn J."/>
        </authorList>
    </citation>
    <scope>NUCLEOTIDE SEQUENCE [LARGE SCALE GENOMIC DNA]</scope>
    <source>
        <strain evidence="13 14">ATCC 20962</strain>
    </source>
</reference>
<accession>A0A367XVE3</accession>
<dbReference type="Gene3D" id="3.30.40.10">
    <property type="entry name" value="Zinc/RING finger domain, C3HC4 (zinc finger)"/>
    <property type="match status" value="1"/>
</dbReference>
<gene>
    <name evidence="13" type="primary">itt1_1</name>
    <name evidence="13" type="ORF">Cantr_06448</name>
</gene>
<dbReference type="PROSITE" id="PS50908">
    <property type="entry name" value="RWD"/>
    <property type="match status" value="1"/>
</dbReference>
<feature type="domain" description="RWD" evidence="11">
    <location>
        <begin position="22"/>
        <end position="144"/>
    </location>
</feature>
<evidence type="ECO:0000259" key="11">
    <source>
        <dbReference type="PROSITE" id="PS50908"/>
    </source>
</evidence>
<evidence type="ECO:0000259" key="12">
    <source>
        <dbReference type="PROSITE" id="PS51873"/>
    </source>
</evidence>
<dbReference type="AlphaFoldDB" id="A0A367XVE3"/>
<evidence type="ECO:0000256" key="6">
    <source>
        <dbReference type="ARBA" id="ARBA00022771"/>
    </source>
</evidence>
<dbReference type="CDD" id="cd23820">
    <property type="entry name" value="RWD_RNF14"/>
    <property type="match status" value="1"/>
</dbReference>
<keyword evidence="14" id="KW-1185">Reference proteome</keyword>
<dbReference type="SMART" id="SM00591">
    <property type="entry name" value="RWD"/>
    <property type="match status" value="1"/>
</dbReference>
<keyword evidence="4" id="KW-0479">Metal-binding</keyword>
<evidence type="ECO:0000313" key="14">
    <source>
        <dbReference type="Proteomes" id="UP000253472"/>
    </source>
</evidence>
<evidence type="ECO:0000256" key="9">
    <source>
        <dbReference type="PROSITE-ProRule" id="PRU00175"/>
    </source>
</evidence>
<protein>
    <recommendedName>
        <fullName evidence="2">RBR-type E3 ubiquitin transferase</fullName>
        <ecNumber evidence="2">2.3.2.31</ecNumber>
    </recommendedName>
</protein>
<evidence type="ECO:0000259" key="10">
    <source>
        <dbReference type="PROSITE" id="PS50089"/>
    </source>
</evidence>
<sequence length="484" mass="56102">MVSDSQDYETEGMEFSDDIKVQELQSCKLIYPDSKIDFKSLSGAVSIPISVDQGVPVRLNLRNGNETTLMSSRTVNNLPPFELTFQLNESYPYDSPPDIEVSCIWLEPLKLREITAHLKSIWEEYKDQVLFNLIDYLQDQSQNHLRELLPEALDIFDIEKYYHVVDSDLECKVQQFNSQTYTCEICQTDLKGSHCTKFDECGHVFCNKCLVAYFQSCIVSGDIEKVHCPDFECTKKYLDSKKEFMNLESWMNNNRKARDIVNHLLTPTVPLKMLSKLLQDQELVKRYYTLFKKGQYELIGRLLPNRMVTCPRVGCDEVIFREDLDEKLVVCPSCKYAFCNDCRKSYHARFKICNKVSEDAKYLGIPIEDLENYPLLPSDSHEKKILNAKYGRNVIIRALDEYRMDQLFQQLIREGTDVRECPGCRAVIEKTEGCNKMKCSECMTSFCFHCGSRTANNYDHFTDPESPCYKLLFFGMPGVDDDDL</sequence>
<dbReference type="CDD" id="cd20341">
    <property type="entry name" value="BRcat_RBR_RNF14"/>
    <property type="match status" value="1"/>
</dbReference>
<evidence type="ECO:0000256" key="1">
    <source>
        <dbReference type="ARBA" id="ARBA00001798"/>
    </source>
</evidence>
<dbReference type="PROSITE" id="PS00518">
    <property type="entry name" value="ZF_RING_1"/>
    <property type="match status" value="1"/>
</dbReference>
<dbReference type="InterPro" id="IPR017907">
    <property type="entry name" value="Znf_RING_CS"/>
</dbReference>
<evidence type="ECO:0000256" key="8">
    <source>
        <dbReference type="ARBA" id="ARBA00022833"/>
    </source>
</evidence>
<dbReference type="Gene3D" id="1.20.120.1750">
    <property type="match status" value="1"/>
</dbReference>
<dbReference type="SUPFAM" id="SSF54495">
    <property type="entry name" value="UBC-like"/>
    <property type="match status" value="1"/>
</dbReference>
<keyword evidence="3" id="KW-0808">Transferase</keyword>
<keyword evidence="8" id="KW-0862">Zinc</keyword>
<dbReference type="PROSITE" id="PS50089">
    <property type="entry name" value="ZF_RING_2"/>
    <property type="match status" value="1"/>
</dbReference>
<evidence type="ECO:0000313" key="13">
    <source>
        <dbReference type="EMBL" id="RCK57588.1"/>
    </source>
</evidence>
<feature type="domain" description="RING-type" evidence="12">
    <location>
        <begin position="179"/>
        <end position="472"/>
    </location>
</feature>
<dbReference type="InterPro" id="IPR006575">
    <property type="entry name" value="RWD_dom"/>
</dbReference>
<dbReference type="SUPFAM" id="SSF57850">
    <property type="entry name" value="RING/U-box"/>
    <property type="match status" value="3"/>
</dbReference>
<dbReference type="OrthoDB" id="1431934at2759"/>
<keyword evidence="5" id="KW-0677">Repeat</keyword>
<evidence type="ECO:0000256" key="5">
    <source>
        <dbReference type="ARBA" id="ARBA00022737"/>
    </source>
</evidence>
<comment type="caution">
    <text evidence="13">The sequence shown here is derived from an EMBL/GenBank/DDBJ whole genome shotgun (WGS) entry which is preliminary data.</text>
</comment>
<dbReference type="SMART" id="SM00647">
    <property type="entry name" value="IBR"/>
    <property type="match status" value="2"/>
</dbReference>
<dbReference type="GO" id="GO:0016567">
    <property type="term" value="P:protein ubiquitination"/>
    <property type="evidence" value="ECO:0007669"/>
    <property type="project" value="InterPro"/>
</dbReference>
<dbReference type="InterPro" id="IPR001841">
    <property type="entry name" value="Znf_RING"/>
</dbReference>
<dbReference type="InterPro" id="IPR031127">
    <property type="entry name" value="E3_UB_ligase_RBR"/>
</dbReference>
<dbReference type="InterPro" id="IPR031128">
    <property type="entry name" value="RNF14_RING-HC_Zfn"/>
</dbReference>
<dbReference type="InterPro" id="IPR016135">
    <property type="entry name" value="UBQ-conjugating_enzyme/RWD"/>
</dbReference>
<dbReference type="CDD" id="cd16628">
    <property type="entry name" value="RING-HC_RBR_RNF14"/>
    <property type="match status" value="1"/>
</dbReference>
<dbReference type="Pfam" id="PF05773">
    <property type="entry name" value="RWD"/>
    <property type="match status" value="1"/>
</dbReference>
<dbReference type="Gene3D" id="2.20.25.20">
    <property type="match status" value="1"/>
</dbReference>
<dbReference type="STRING" id="5486.A0A367XVE3"/>
<dbReference type="PROSITE" id="PS51873">
    <property type="entry name" value="TRIAD"/>
    <property type="match status" value="1"/>
</dbReference>
<dbReference type="GO" id="GO:0008270">
    <property type="term" value="F:zinc ion binding"/>
    <property type="evidence" value="ECO:0007669"/>
    <property type="project" value="UniProtKB-KW"/>
</dbReference>
<dbReference type="EMBL" id="QLNQ01000028">
    <property type="protein sequence ID" value="RCK57588.1"/>
    <property type="molecule type" value="Genomic_DNA"/>
</dbReference>
<name>A0A367XVE3_9ASCO</name>
<dbReference type="InterPro" id="IPR013083">
    <property type="entry name" value="Znf_RING/FYVE/PHD"/>
</dbReference>
<dbReference type="InterPro" id="IPR002867">
    <property type="entry name" value="IBR_dom"/>
</dbReference>
<evidence type="ECO:0000256" key="4">
    <source>
        <dbReference type="ARBA" id="ARBA00022723"/>
    </source>
</evidence>
<dbReference type="Gene3D" id="3.10.110.10">
    <property type="entry name" value="Ubiquitin Conjugating Enzyme"/>
    <property type="match status" value="1"/>
</dbReference>
<evidence type="ECO:0000256" key="3">
    <source>
        <dbReference type="ARBA" id="ARBA00022679"/>
    </source>
</evidence>